<keyword evidence="9" id="KW-1185">Reference proteome</keyword>
<evidence type="ECO:0000256" key="1">
    <source>
        <dbReference type="ARBA" id="ARBA00022598"/>
    </source>
</evidence>
<keyword evidence="4 6" id="KW-0067">ATP-binding</keyword>
<dbReference type="GO" id="GO:0005524">
    <property type="term" value="F:ATP binding"/>
    <property type="evidence" value="ECO:0007669"/>
    <property type="project" value="UniProtKB-UniRule"/>
</dbReference>
<comment type="catalytic activity">
    <reaction evidence="5 6">
        <text>cytidine(34) in tRNA(Ile2) + L-lysine + ATP = lysidine(34) in tRNA(Ile2) + AMP + diphosphate + H(+)</text>
        <dbReference type="Rhea" id="RHEA:43744"/>
        <dbReference type="Rhea" id="RHEA-COMP:10625"/>
        <dbReference type="Rhea" id="RHEA-COMP:10670"/>
        <dbReference type="ChEBI" id="CHEBI:15378"/>
        <dbReference type="ChEBI" id="CHEBI:30616"/>
        <dbReference type="ChEBI" id="CHEBI:32551"/>
        <dbReference type="ChEBI" id="CHEBI:33019"/>
        <dbReference type="ChEBI" id="CHEBI:82748"/>
        <dbReference type="ChEBI" id="CHEBI:83665"/>
        <dbReference type="ChEBI" id="CHEBI:456215"/>
        <dbReference type="EC" id="6.3.4.19"/>
    </reaction>
</comment>
<keyword evidence="3 6" id="KW-0547">Nucleotide-binding</keyword>
<evidence type="ECO:0000256" key="5">
    <source>
        <dbReference type="ARBA" id="ARBA00048539"/>
    </source>
</evidence>
<dbReference type="SUPFAM" id="SSF52402">
    <property type="entry name" value="Adenine nucleotide alpha hydrolases-like"/>
    <property type="match status" value="1"/>
</dbReference>
<keyword evidence="1 6" id="KW-0436">Ligase</keyword>
<evidence type="ECO:0000259" key="7">
    <source>
        <dbReference type="Pfam" id="PF01171"/>
    </source>
</evidence>
<dbReference type="NCBIfam" id="TIGR02432">
    <property type="entry name" value="lysidine_TilS_N"/>
    <property type="match status" value="1"/>
</dbReference>
<dbReference type="InterPro" id="IPR012795">
    <property type="entry name" value="tRNA_Ile_lys_synt_N"/>
</dbReference>
<dbReference type="InterPro" id="IPR011063">
    <property type="entry name" value="TilS/TtcA_N"/>
</dbReference>
<dbReference type="Proteomes" id="UP000185473">
    <property type="component" value="Chromosome"/>
</dbReference>
<comment type="subcellular location">
    <subcellularLocation>
        <location evidence="6">Cytoplasm</location>
    </subcellularLocation>
</comment>
<dbReference type="InterPro" id="IPR014729">
    <property type="entry name" value="Rossmann-like_a/b/a_fold"/>
</dbReference>
<gene>
    <name evidence="6" type="primary">tilS</name>
    <name evidence="8" type="ORF">FOL01_0108</name>
</gene>
<evidence type="ECO:0000256" key="4">
    <source>
        <dbReference type="ARBA" id="ARBA00022840"/>
    </source>
</evidence>
<evidence type="ECO:0000313" key="9">
    <source>
        <dbReference type="Proteomes" id="UP000185473"/>
    </source>
</evidence>
<accession>A0A1L6R8U0</accession>
<dbReference type="OrthoDB" id="9807403at2"/>
<dbReference type="EMBL" id="CP014332">
    <property type="protein sequence ID" value="APS40967.1"/>
    <property type="molecule type" value="Genomic_DNA"/>
</dbReference>
<dbReference type="Gene3D" id="3.40.50.620">
    <property type="entry name" value="HUPs"/>
    <property type="match status" value="1"/>
</dbReference>
<feature type="domain" description="tRNA(Ile)-lysidine/2-thiocytidine synthase N-terminal" evidence="7">
    <location>
        <begin position="25"/>
        <end position="210"/>
    </location>
</feature>
<dbReference type="PANTHER" id="PTHR43033">
    <property type="entry name" value="TRNA(ILE)-LYSIDINE SYNTHASE-RELATED"/>
    <property type="match status" value="1"/>
</dbReference>
<dbReference type="InterPro" id="IPR012094">
    <property type="entry name" value="tRNA_Ile_lys_synt"/>
</dbReference>
<comment type="similarity">
    <text evidence="6">Belongs to the tRNA(Ile)-lysidine synthase family.</text>
</comment>
<dbReference type="GO" id="GO:0005737">
    <property type="term" value="C:cytoplasm"/>
    <property type="evidence" value="ECO:0007669"/>
    <property type="project" value="UniProtKB-SubCell"/>
</dbReference>
<dbReference type="EC" id="6.3.4.19" evidence="6"/>
<dbReference type="KEGG" id="wjo:FOL01_0108"/>
<dbReference type="HAMAP" id="MF_01161">
    <property type="entry name" value="tRNA_Ile_lys_synt"/>
    <property type="match status" value="1"/>
</dbReference>
<dbReference type="PANTHER" id="PTHR43033:SF1">
    <property type="entry name" value="TRNA(ILE)-LYSIDINE SYNTHASE-RELATED"/>
    <property type="match status" value="1"/>
</dbReference>
<dbReference type="GO" id="GO:0006400">
    <property type="term" value="P:tRNA modification"/>
    <property type="evidence" value="ECO:0007669"/>
    <property type="project" value="UniProtKB-UniRule"/>
</dbReference>
<evidence type="ECO:0000256" key="3">
    <source>
        <dbReference type="ARBA" id="ARBA00022741"/>
    </source>
</evidence>
<dbReference type="AlphaFoldDB" id="A0A1L6R8U0"/>
<name>A0A1L6R8U0_9LACO</name>
<evidence type="ECO:0000256" key="6">
    <source>
        <dbReference type="HAMAP-Rule" id="MF_01161"/>
    </source>
</evidence>
<evidence type="ECO:0000313" key="8">
    <source>
        <dbReference type="EMBL" id="APS40967.1"/>
    </source>
</evidence>
<evidence type="ECO:0000256" key="2">
    <source>
        <dbReference type="ARBA" id="ARBA00022694"/>
    </source>
</evidence>
<keyword evidence="2 6" id="KW-0819">tRNA processing</keyword>
<dbReference type="STRING" id="1631871.FOL01_0108"/>
<dbReference type="Pfam" id="PF01171">
    <property type="entry name" value="ATP_bind_3"/>
    <property type="match status" value="1"/>
</dbReference>
<comment type="domain">
    <text evidence="6">The N-terminal region contains the highly conserved SGGXDS motif, predicted to be a P-loop motif involved in ATP binding.</text>
</comment>
<feature type="binding site" evidence="6">
    <location>
        <begin position="31"/>
        <end position="36"/>
    </location>
    <ligand>
        <name>ATP</name>
        <dbReference type="ChEBI" id="CHEBI:30616"/>
    </ligand>
</feature>
<dbReference type="RefSeq" id="WP_075268828.1">
    <property type="nucleotide sequence ID" value="NZ_CP014332.1"/>
</dbReference>
<comment type="function">
    <text evidence="6">Ligates lysine onto the cytidine present at position 34 of the AUA codon-specific tRNA(Ile) that contains the anticodon CAU, in an ATP-dependent manner. Cytidine is converted to lysidine, thus changing the amino acid specificity of the tRNA from methionine to isoleucine.</text>
</comment>
<proteinExistence type="inferred from homology"/>
<sequence length="324" mass="37136">MQPRVLRANLIRHIREQQLFDATDHVLVAVSGGQDSLRLLRWLTEGDLPQDLQPKVSAIYINHQLRSDAPHEEALVRQVFAQTPHLQSATVRTLDWAAAPTVSVEEQAREKRYGIMFSVAKQVGANMIVTAHHRNDQVETILYKLARGSRLEQLTGMPAKQRLANGLQLVRPFLGLSKMALKDIVKEPVQEWIDDYTNDDQRYARNRLRHAVIPDLQHINKQAMTHIIDFADQLTALQALAAPQIDQYVVALEAGQLDWELPQEQLLLVLQQWLKKQQVLDIKNRQLQQAIQLMKNKNVAAGTIHLNDHQRLIRDHQWLSLVKS</sequence>
<dbReference type="GO" id="GO:0032267">
    <property type="term" value="F:tRNA(Ile)-lysidine synthase activity"/>
    <property type="evidence" value="ECO:0007669"/>
    <property type="project" value="UniProtKB-EC"/>
</dbReference>
<reference evidence="8 9" key="1">
    <citation type="submission" date="2016-02" db="EMBL/GenBank/DDBJ databases">
        <title>Complete Genome Sequence of Weissella jogaejeotgali FOL01.</title>
        <authorList>
            <person name="Lee J.-H."/>
            <person name="Ku H.-J."/>
        </authorList>
    </citation>
    <scope>NUCLEOTIDE SEQUENCE [LARGE SCALE GENOMIC DNA]</scope>
    <source>
        <strain evidence="8 9">FOL01</strain>
    </source>
</reference>
<keyword evidence="6" id="KW-0963">Cytoplasm</keyword>
<dbReference type="CDD" id="cd01992">
    <property type="entry name" value="TilS_N"/>
    <property type="match status" value="1"/>
</dbReference>
<protein>
    <recommendedName>
        <fullName evidence="6">tRNA(Ile)-lysidine synthase</fullName>
        <ecNumber evidence="6">6.3.4.19</ecNumber>
    </recommendedName>
    <alternativeName>
        <fullName evidence="6">tRNA(Ile)-2-lysyl-cytidine synthase</fullName>
    </alternativeName>
    <alternativeName>
        <fullName evidence="6">tRNA(Ile)-lysidine synthetase</fullName>
    </alternativeName>
</protein>
<organism evidence="8 9">
    <name type="scientific">Weissella jogaejeotgali</name>
    <dbReference type="NCBI Taxonomy" id="1631871"/>
    <lineage>
        <taxon>Bacteria</taxon>
        <taxon>Bacillati</taxon>
        <taxon>Bacillota</taxon>
        <taxon>Bacilli</taxon>
        <taxon>Lactobacillales</taxon>
        <taxon>Lactobacillaceae</taxon>
        <taxon>Weissella</taxon>
    </lineage>
</organism>